<protein>
    <submittedName>
        <fullName evidence="2">Uncharacterized protein</fullName>
    </submittedName>
</protein>
<comment type="caution">
    <text evidence="2">The sequence shown here is derived from an EMBL/GenBank/DDBJ whole genome shotgun (WGS) entry which is preliminary data.</text>
</comment>
<accession>A0A839GSA8</accession>
<keyword evidence="3" id="KW-1185">Reference proteome</keyword>
<reference evidence="2 3" key="1">
    <citation type="submission" date="2020-08" db="EMBL/GenBank/DDBJ databases">
        <title>Genomic Encyclopedia of Type Strains, Phase IV (KMG-IV): sequencing the most valuable type-strain genomes for metagenomic binning, comparative biology and taxonomic classification.</title>
        <authorList>
            <person name="Goeker M."/>
        </authorList>
    </citation>
    <scope>NUCLEOTIDE SEQUENCE [LARGE SCALE GENOMIC DNA]</scope>
    <source>
        <strain evidence="2 3">DSM 29854</strain>
    </source>
</reference>
<dbReference type="EMBL" id="JACJIQ010000007">
    <property type="protein sequence ID" value="MBA9077308.1"/>
    <property type="molecule type" value="Genomic_DNA"/>
</dbReference>
<evidence type="ECO:0000313" key="2">
    <source>
        <dbReference type="EMBL" id="MBA9077308.1"/>
    </source>
</evidence>
<feature type="region of interest" description="Disordered" evidence="1">
    <location>
        <begin position="99"/>
        <end position="130"/>
    </location>
</feature>
<gene>
    <name evidence="2" type="ORF">FHS90_002021</name>
</gene>
<feature type="compositionally biased region" description="Basic and acidic residues" evidence="1">
    <location>
        <begin position="99"/>
        <end position="121"/>
    </location>
</feature>
<dbReference type="RefSeq" id="WP_066831141.1">
    <property type="nucleotide sequence ID" value="NZ_JACJIQ010000007.1"/>
</dbReference>
<proteinExistence type="predicted"/>
<organism evidence="2 3">
    <name type="scientific">Rufibacter quisquiliarum</name>
    <dbReference type="NCBI Taxonomy" id="1549639"/>
    <lineage>
        <taxon>Bacteria</taxon>
        <taxon>Pseudomonadati</taxon>
        <taxon>Bacteroidota</taxon>
        <taxon>Cytophagia</taxon>
        <taxon>Cytophagales</taxon>
        <taxon>Hymenobacteraceae</taxon>
        <taxon>Rufibacter</taxon>
    </lineage>
</organism>
<evidence type="ECO:0000313" key="3">
    <source>
        <dbReference type="Proteomes" id="UP000563094"/>
    </source>
</evidence>
<name>A0A839GSA8_9BACT</name>
<evidence type="ECO:0000256" key="1">
    <source>
        <dbReference type="SAM" id="MobiDB-lite"/>
    </source>
</evidence>
<sequence>MDFDISDFRRKLDQHRAKGGSAAEFIQQEIRKAEQVKEGISEETDHAADFVSEAINRVDTYVFQLQEIEQQCNPAELGLDQQTNLQDQEMRDRIGERLDRLQERGDANLSLEDPKLREGKPESGISPASF</sequence>
<dbReference type="Proteomes" id="UP000563094">
    <property type="component" value="Unassembled WGS sequence"/>
</dbReference>
<dbReference type="AlphaFoldDB" id="A0A839GSA8"/>